<keyword evidence="2" id="KW-1185">Reference proteome</keyword>
<evidence type="ECO:0000313" key="1">
    <source>
        <dbReference type="EMBL" id="RND00324.1"/>
    </source>
</evidence>
<dbReference type="OrthoDB" id="2735547at2"/>
<proteinExistence type="predicted"/>
<comment type="caution">
    <text evidence="1">The sequence shown here is derived from an EMBL/GenBank/DDBJ whole genome shotgun (WGS) entry which is preliminary data.</text>
</comment>
<accession>A0A3M8HCZ2</accession>
<reference evidence="1 2" key="1">
    <citation type="journal article" date="2014" name="Int. J. Syst. Evol. Microbiol.">
        <title>Lysinibacillus halotolerans sp. nov., isolated from saline-alkaline soil.</title>
        <authorList>
            <person name="Kong D."/>
            <person name="Wang Y."/>
            <person name="Zhao B."/>
            <person name="Li Y."/>
            <person name="Song J."/>
            <person name="Zhai Y."/>
            <person name="Zhang C."/>
            <person name="Wang H."/>
            <person name="Chen X."/>
            <person name="Zhao B."/>
            <person name="Ruan Z."/>
        </authorList>
    </citation>
    <scope>NUCLEOTIDE SEQUENCE [LARGE SCALE GENOMIC DNA]</scope>
    <source>
        <strain evidence="1 2">MCCC 1A12703</strain>
    </source>
</reference>
<name>A0A3M8HCZ2_9BACI</name>
<evidence type="ECO:0000313" key="2">
    <source>
        <dbReference type="Proteomes" id="UP000279909"/>
    </source>
</evidence>
<dbReference type="EMBL" id="RHLQ01000008">
    <property type="protein sequence ID" value="RND00324.1"/>
    <property type="molecule type" value="Genomic_DNA"/>
</dbReference>
<sequence length="89" mass="10640">MNNRYSILAKFRDGRYFYLNFNNPNILDCLEQIPPPQGLLALAKWPVYKHAEIEFFVELINGNIKYYHLKDRNTNVRKTVTLDKTELDY</sequence>
<gene>
    <name evidence="1" type="ORF">EC501_04760</name>
</gene>
<dbReference type="RefSeq" id="WP_122971158.1">
    <property type="nucleotide sequence ID" value="NZ_RHLQ01000008.1"/>
</dbReference>
<protein>
    <submittedName>
        <fullName evidence="1">Uncharacterized protein</fullName>
    </submittedName>
</protein>
<organism evidence="1 2">
    <name type="scientific">Lysinibacillus halotolerans</name>
    <dbReference type="NCBI Taxonomy" id="1368476"/>
    <lineage>
        <taxon>Bacteria</taxon>
        <taxon>Bacillati</taxon>
        <taxon>Bacillota</taxon>
        <taxon>Bacilli</taxon>
        <taxon>Bacillales</taxon>
        <taxon>Bacillaceae</taxon>
        <taxon>Lysinibacillus</taxon>
    </lineage>
</organism>
<dbReference type="AlphaFoldDB" id="A0A3M8HCZ2"/>
<dbReference type="Proteomes" id="UP000279909">
    <property type="component" value="Unassembled WGS sequence"/>
</dbReference>